<proteinExistence type="predicted"/>
<dbReference type="EMBL" id="LXQA010285818">
    <property type="protein sequence ID" value="MCI40948.1"/>
    <property type="molecule type" value="Genomic_DNA"/>
</dbReference>
<protein>
    <submittedName>
        <fullName evidence="1">Uncharacterized protein</fullName>
    </submittedName>
</protein>
<dbReference type="Proteomes" id="UP000265520">
    <property type="component" value="Unassembled WGS sequence"/>
</dbReference>
<evidence type="ECO:0000313" key="1">
    <source>
        <dbReference type="EMBL" id="MCI40948.1"/>
    </source>
</evidence>
<sequence length="59" mass="6675">MDDPRLPPRDPTVVSEPMVRRMVRPASCIESLPNKGGQTAYLIEQQQQRCKCFDKKASA</sequence>
<evidence type="ECO:0000313" key="2">
    <source>
        <dbReference type="Proteomes" id="UP000265520"/>
    </source>
</evidence>
<accession>A0A392RWE3</accession>
<name>A0A392RWE3_9FABA</name>
<comment type="caution">
    <text evidence="1">The sequence shown here is derived from an EMBL/GenBank/DDBJ whole genome shotgun (WGS) entry which is preliminary data.</text>
</comment>
<organism evidence="1 2">
    <name type="scientific">Trifolium medium</name>
    <dbReference type="NCBI Taxonomy" id="97028"/>
    <lineage>
        <taxon>Eukaryota</taxon>
        <taxon>Viridiplantae</taxon>
        <taxon>Streptophyta</taxon>
        <taxon>Embryophyta</taxon>
        <taxon>Tracheophyta</taxon>
        <taxon>Spermatophyta</taxon>
        <taxon>Magnoliopsida</taxon>
        <taxon>eudicotyledons</taxon>
        <taxon>Gunneridae</taxon>
        <taxon>Pentapetalae</taxon>
        <taxon>rosids</taxon>
        <taxon>fabids</taxon>
        <taxon>Fabales</taxon>
        <taxon>Fabaceae</taxon>
        <taxon>Papilionoideae</taxon>
        <taxon>50 kb inversion clade</taxon>
        <taxon>NPAAA clade</taxon>
        <taxon>Hologalegina</taxon>
        <taxon>IRL clade</taxon>
        <taxon>Trifolieae</taxon>
        <taxon>Trifolium</taxon>
    </lineage>
</organism>
<dbReference type="AlphaFoldDB" id="A0A392RWE3"/>
<reference evidence="1 2" key="1">
    <citation type="journal article" date="2018" name="Front. Plant Sci.">
        <title>Red Clover (Trifolium pratense) and Zigzag Clover (T. medium) - A Picture of Genomic Similarities and Differences.</title>
        <authorList>
            <person name="Dluhosova J."/>
            <person name="Istvanek J."/>
            <person name="Nedelnik J."/>
            <person name="Repkova J."/>
        </authorList>
    </citation>
    <scope>NUCLEOTIDE SEQUENCE [LARGE SCALE GENOMIC DNA]</scope>
    <source>
        <strain evidence="2">cv. 10/8</strain>
        <tissue evidence="1">Leaf</tissue>
    </source>
</reference>
<keyword evidence="2" id="KW-1185">Reference proteome</keyword>